<accession>A0AAQ4EIA9</accession>
<comment type="caution">
    <text evidence="8">The sequence shown here is derived from an EMBL/GenBank/DDBJ whole genome shotgun (WGS) entry which is preliminary data.</text>
</comment>
<keyword evidence="3 7" id="KW-0812">Transmembrane</keyword>
<dbReference type="GO" id="GO:0005886">
    <property type="term" value="C:plasma membrane"/>
    <property type="evidence" value="ECO:0007669"/>
    <property type="project" value="UniProtKB-SubCell"/>
</dbReference>
<sequence length="385" mass="43634">MACVVADRFKWYGRLCLLTGCLFVRGLHRNIKNATTSPKSWYSLYASFCIITLYVGEFTYIVTGSRSEFNESRLSTRVFYGFVYGFAQFKVAVNIATSVIKASELLNFFRAAERYERVTGFQRSRDSFAMSKVFLLVRITMVAIFCSAAAMTFSYLADRCNETPSLLLKVYLIIVVVLDLFLYLPHDIVYSSVLRPNCEVLVAYIRAQCEELVTVAQRTDPLSRMQNVSRLERIRVDLCAVRNLKVRLERIWKWPLLMASVNVLISMSIDISAAFEKAVTSEGIFLSAVFSTYQALDFADLSMLSQAMVNEATRLKGILKTMATGDCPECYINQVHFLYDAVQPNDMRLNCGNFFKLDTPLLVTMAGAIITFTVILVQTVDQSRL</sequence>
<feature type="transmembrane region" description="Helical" evidence="7">
    <location>
        <begin position="40"/>
        <end position="62"/>
    </location>
</feature>
<dbReference type="PANTHER" id="PTHR21421">
    <property type="entry name" value="GUSTATORY RECEPTOR"/>
    <property type="match status" value="1"/>
</dbReference>
<keyword evidence="2" id="KW-1003">Cell membrane</keyword>
<evidence type="ECO:0000256" key="1">
    <source>
        <dbReference type="ARBA" id="ARBA00004651"/>
    </source>
</evidence>
<dbReference type="PANTHER" id="PTHR21421:SF29">
    <property type="entry name" value="GUSTATORY RECEPTOR 5A FOR TREHALOSE-RELATED"/>
    <property type="match status" value="1"/>
</dbReference>
<feature type="transmembrane region" description="Helical" evidence="7">
    <location>
        <begin position="133"/>
        <end position="156"/>
    </location>
</feature>
<evidence type="ECO:0000256" key="2">
    <source>
        <dbReference type="ARBA" id="ARBA00022475"/>
    </source>
</evidence>
<protein>
    <recommendedName>
        <fullName evidence="10">Gustatory receptor</fullName>
    </recommendedName>
</protein>
<proteinExistence type="predicted"/>
<organism evidence="8 9">
    <name type="scientific">Amblyomma americanum</name>
    <name type="common">Lone star tick</name>
    <dbReference type="NCBI Taxonomy" id="6943"/>
    <lineage>
        <taxon>Eukaryota</taxon>
        <taxon>Metazoa</taxon>
        <taxon>Ecdysozoa</taxon>
        <taxon>Arthropoda</taxon>
        <taxon>Chelicerata</taxon>
        <taxon>Arachnida</taxon>
        <taxon>Acari</taxon>
        <taxon>Parasitiformes</taxon>
        <taxon>Ixodida</taxon>
        <taxon>Ixodoidea</taxon>
        <taxon>Ixodidae</taxon>
        <taxon>Amblyomminae</taxon>
        <taxon>Amblyomma</taxon>
    </lineage>
</organism>
<evidence type="ECO:0000313" key="8">
    <source>
        <dbReference type="EMBL" id="KAK8774173.1"/>
    </source>
</evidence>
<evidence type="ECO:0008006" key="10">
    <source>
        <dbReference type="Google" id="ProtNLM"/>
    </source>
</evidence>
<dbReference type="InterPro" id="IPR013604">
    <property type="entry name" value="7TM_chemorcpt"/>
</dbReference>
<evidence type="ECO:0000256" key="4">
    <source>
        <dbReference type="ARBA" id="ARBA00022989"/>
    </source>
</evidence>
<dbReference type="GO" id="GO:0051606">
    <property type="term" value="P:detection of stimulus"/>
    <property type="evidence" value="ECO:0007669"/>
    <property type="project" value="UniProtKB-ARBA"/>
</dbReference>
<reference evidence="8 9" key="1">
    <citation type="journal article" date="2023" name="Arcadia Sci">
        <title>De novo assembly of a long-read Amblyomma americanum tick genome.</title>
        <authorList>
            <person name="Chou S."/>
            <person name="Poskanzer K.E."/>
            <person name="Rollins M."/>
            <person name="Thuy-Boun P.S."/>
        </authorList>
    </citation>
    <scope>NUCLEOTIDE SEQUENCE [LARGE SCALE GENOMIC DNA]</scope>
    <source>
        <strain evidence="8">F_SG_1</strain>
        <tissue evidence="8">Salivary glands</tissue>
    </source>
</reference>
<evidence type="ECO:0000256" key="6">
    <source>
        <dbReference type="ARBA" id="ARBA00023170"/>
    </source>
</evidence>
<evidence type="ECO:0000313" key="9">
    <source>
        <dbReference type="Proteomes" id="UP001321473"/>
    </source>
</evidence>
<dbReference type="Proteomes" id="UP001321473">
    <property type="component" value="Unassembled WGS sequence"/>
</dbReference>
<evidence type="ECO:0000256" key="7">
    <source>
        <dbReference type="SAM" id="Phobius"/>
    </source>
</evidence>
<feature type="transmembrane region" description="Helical" evidence="7">
    <location>
        <begin position="361"/>
        <end position="380"/>
    </location>
</feature>
<keyword evidence="5 7" id="KW-0472">Membrane</keyword>
<dbReference type="Pfam" id="PF08395">
    <property type="entry name" value="7tm_7"/>
    <property type="match status" value="1"/>
</dbReference>
<keyword evidence="6" id="KW-0675">Receptor</keyword>
<feature type="transmembrane region" description="Helical" evidence="7">
    <location>
        <begin position="168"/>
        <end position="185"/>
    </location>
</feature>
<gene>
    <name evidence="8" type="ORF">V5799_011297</name>
</gene>
<dbReference type="GO" id="GO:0050909">
    <property type="term" value="P:sensory perception of taste"/>
    <property type="evidence" value="ECO:0007669"/>
    <property type="project" value="InterPro"/>
</dbReference>
<dbReference type="GO" id="GO:0038023">
    <property type="term" value="F:signaling receptor activity"/>
    <property type="evidence" value="ECO:0007669"/>
    <property type="project" value="UniProtKB-ARBA"/>
</dbReference>
<name>A0AAQ4EIA9_AMBAM</name>
<dbReference type="AlphaFoldDB" id="A0AAQ4EIA9"/>
<dbReference type="EMBL" id="JARKHS020015735">
    <property type="protein sequence ID" value="KAK8774173.1"/>
    <property type="molecule type" value="Genomic_DNA"/>
</dbReference>
<feature type="transmembrane region" description="Helical" evidence="7">
    <location>
        <begin position="82"/>
        <end position="100"/>
    </location>
</feature>
<keyword evidence="9" id="KW-1185">Reference proteome</keyword>
<evidence type="ECO:0000256" key="5">
    <source>
        <dbReference type="ARBA" id="ARBA00023136"/>
    </source>
</evidence>
<comment type="subcellular location">
    <subcellularLocation>
        <location evidence="1">Cell membrane</location>
        <topology evidence="1">Multi-pass membrane protein</topology>
    </subcellularLocation>
</comment>
<evidence type="ECO:0000256" key="3">
    <source>
        <dbReference type="ARBA" id="ARBA00022692"/>
    </source>
</evidence>
<keyword evidence="4 7" id="KW-1133">Transmembrane helix</keyword>